<accession>A0A5C7FM66</accession>
<feature type="coiled-coil region" evidence="1">
    <location>
        <begin position="47"/>
        <end position="74"/>
    </location>
</feature>
<dbReference type="AlphaFoldDB" id="A0A5C7FM66"/>
<evidence type="ECO:0000313" key="4">
    <source>
        <dbReference type="Proteomes" id="UP000321816"/>
    </source>
</evidence>
<organism evidence="3 4">
    <name type="scientific">Alkalicoccus halolimnae</name>
    <dbReference type="NCBI Taxonomy" id="1667239"/>
    <lineage>
        <taxon>Bacteria</taxon>
        <taxon>Bacillati</taxon>
        <taxon>Bacillota</taxon>
        <taxon>Bacilli</taxon>
        <taxon>Bacillales</taxon>
        <taxon>Bacillaceae</taxon>
        <taxon>Alkalicoccus</taxon>
    </lineage>
</organism>
<dbReference type="RefSeq" id="WP_147803504.1">
    <property type="nucleotide sequence ID" value="NZ_CP144914.1"/>
</dbReference>
<dbReference type="PANTHER" id="PTHR40278:SF1">
    <property type="entry name" value="DNA UTILIZATION PROTEIN HOFN"/>
    <property type="match status" value="1"/>
</dbReference>
<dbReference type="KEGG" id="ahal:FTX54_012260"/>
<feature type="transmembrane region" description="Helical" evidence="2">
    <location>
        <begin position="20"/>
        <end position="40"/>
    </location>
</feature>
<evidence type="ECO:0000313" key="3">
    <source>
        <dbReference type="EMBL" id="WWD79187.1"/>
    </source>
</evidence>
<reference evidence="3 4" key="1">
    <citation type="submission" date="2024-01" db="EMBL/GenBank/DDBJ databases">
        <title>Complete Genome Sequence of Alkalicoccus halolimnae BZ-SZ-XJ29T, a Moderately Halophilic Bacterium Isolated from a Salt Lake.</title>
        <authorList>
            <person name="Zhao B."/>
        </authorList>
    </citation>
    <scope>NUCLEOTIDE SEQUENCE [LARGE SCALE GENOMIC DNA]</scope>
    <source>
        <strain evidence="3 4">BZ-SZ-XJ29</strain>
    </source>
</reference>
<protein>
    <recommendedName>
        <fullName evidence="5">PilN domain-containing protein</fullName>
    </recommendedName>
</protein>
<keyword evidence="2" id="KW-0472">Membrane</keyword>
<keyword evidence="4" id="KW-1185">Reference proteome</keyword>
<keyword evidence="2" id="KW-0812">Transmembrane</keyword>
<dbReference type="PANTHER" id="PTHR40278">
    <property type="entry name" value="DNA UTILIZATION PROTEIN HOFN"/>
    <property type="match status" value="1"/>
</dbReference>
<evidence type="ECO:0000256" key="1">
    <source>
        <dbReference type="SAM" id="Coils"/>
    </source>
</evidence>
<dbReference type="OrthoDB" id="2971140at2"/>
<keyword evidence="1" id="KW-0175">Coiled coil</keyword>
<dbReference type="EMBL" id="CP144914">
    <property type="protein sequence ID" value="WWD79187.1"/>
    <property type="molecule type" value="Genomic_DNA"/>
</dbReference>
<keyword evidence="2" id="KW-1133">Transmembrane helix</keyword>
<evidence type="ECO:0000256" key="2">
    <source>
        <dbReference type="SAM" id="Phobius"/>
    </source>
</evidence>
<dbReference type="Proteomes" id="UP000321816">
    <property type="component" value="Chromosome"/>
</dbReference>
<evidence type="ECO:0008006" key="5">
    <source>
        <dbReference type="Google" id="ProtNLM"/>
    </source>
</evidence>
<name>A0A5C7FM66_9BACI</name>
<proteinExistence type="predicted"/>
<sequence length="204" mass="23672">MPVEINLLPRRKRKTSMLPVYVLILGLAGLIVLIFMLNTVSTMEEETARTSTELEEKRLEAAELEQELAEYRSGDLDELDDKLEELAEKVVPVSALLEETVRLMPQEGMMTFFDYQFPGQLRVEVLLTTMPDVAKYQHELENSPMIQRAEVESILGEEINEEAEEDPFWYEEYLPQYFTTINVVVNPDAVREVERQEEEEVEQP</sequence>
<dbReference type="InterPro" id="IPR052534">
    <property type="entry name" value="Extracell_DNA_Util/SecSys_Comp"/>
</dbReference>
<gene>
    <name evidence="3" type="ORF">FTX54_012260</name>
</gene>